<comment type="caution">
    <text evidence="1">The sequence shown here is derived from an EMBL/GenBank/DDBJ whole genome shotgun (WGS) entry which is preliminary data.</text>
</comment>
<keyword evidence="2" id="KW-1185">Reference proteome</keyword>
<accession>A0ABT7B1U5</accession>
<evidence type="ECO:0000313" key="2">
    <source>
        <dbReference type="Proteomes" id="UP001235849"/>
    </source>
</evidence>
<evidence type="ECO:0000313" key="1">
    <source>
        <dbReference type="EMBL" id="MDJ1173132.1"/>
    </source>
</evidence>
<gene>
    <name evidence="1" type="ORF">PMG25_03410</name>
</gene>
<keyword evidence="1" id="KW-0808">Transferase</keyword>
<protein>
    <submittedName>
        <fullName evidence="1">Glycosyl transferase</fullName>
    </submittedName>
</protein>
<dbReference type="EMBL" id="JAQOSO010000012">
    <property type="protein sequence ID" value="MDJ1173132.1"/>
    <property type="molecule type" value="Genomic_DNA"/>
</dbReference>
<dbReference type="PANTHER" id="PTHR38134:SF2">
    <property type="entry name" value="GALACTOKINASE"/>
    <property type="match status" value="1"/>
</dbReference>
<organism evidence="1 2">
    <name type="scientific">Roseofilum capinflatum BLCC-M114</name>
    <dbReference type="NCBI Taxonomy" id="3022440"/>
    <lineage>
        <taxon>Bacteria</taxon>
        <taxon>Bacillati</taxon>
        <taxon>Cyanobacteriota</taxon>
        <taxon>Cyanophyceae</taxon>
        <taxon>Desertifilales</taxon>
        <taxon>Desertifilaceae</taxon>
        <taxon>Roseofilum</taxon>
        <taxon>Roseofilum capinflatum</taxon>
    </lineage>
</organism>
<proteinExistence type="predicted"/>
<sequence>MSRPALYMAITNHGFGHAVRMASVAAAIAQRQPEILLILVSTVPRWLLESYIPGDFIHRPRGFDVGVIQADSLKMDKEPTLEKLKEIRQNQRSIIAGEVNFIRQNQVGLVLADLPHLAVDIAHSAGIPCWMMGNFGWDFIYRPWGGEFIEIADWISNAYRQCDRLFRLPIHEPMSAFPEMVDVGLTGGIPRWTPEQLRQQLQICAPQERTILLTFGGLSLQAIPYDTLKAFPDWQFITFDAQAPKLPNLMQVRGTEYRPVDFMPICDRLISKPGYSTFAEALRLGTPVASLTRDGFAETPVLMAGLQEYGHHQIIDPEAFFRGDWSFLHQAPTPPKTDAQLDKMGSEAIAQTIIDYFMDHQ</sequence>
<dbReference type="SUPFAM" id="SSF53756">
    <property type="entry name" value="UDP-Glycosyltransferase/glycogen phosphorylase"/>
    <property type="match status" value="1"/>
</dbReference>
<dbReference type="InterPro" id="IPR053205">
    <property type="entry name" value="GHMP_kinase_L-arabinokinase"/>
</dbReference>
<dbReference type="PANTHER" id="PTHR38134">
    <property type="entry name" value="SLR1395 PROTEIN"/>
    <property type="match status" value="1"/>
</dbReference>
<name>A0ABT7B1U5_9CYAN</name>
<reference evidence="1 2" key="1">
    <citation type="submission" date="2023-01" db="EMBL/GenBank/DDBJ databases">
        <title>Novel diversity within Roseofilum (Cyanobacteria; Desertifilaceae) from marine benthic mats with descriptions of four novel species.</title>
        <authorList>
            <person name="Wang Y."/>
            <person name="Berthold D.E."/>
            <person name="Hu J."/>
            <person name="Lefler F.W."/>
            <person name="Laughinghouse H.D. IV."/>
        </authorList>
    </citation>
    <scope>NUCLEOTIDE SEQUENCE [LARGE SCALE GENOMIC DNA]</scope>
    <source>
        <strain evidence="1 2">BLCC-M114</strain>
    </source>
</reference>
<dbReference type="RefSeq" id="WP_283765506.1">
    <property type="nucleotide sequence ID" value="NZ_JAQOSO010000012.1"/>
</dbReference>
<dbReference type="GO" id="GO:0016740">
    <property type="term" value="F:transferase activity"/>
    <property type="evidence" value="ECO:0007669"/>
    <property type="project" value="UniProtKB-KW"/>
</dbReference>
<dbReference type="Proteomes" id="UP001235849">
    <property type="component" value="Unassembled WGS sequence"/>
</dbReference>